<dbReference type="AlphaFoldDB" id="A0ABD3U6W6"/>
<evidence type="ECO:0000313" key="8">
    <source>
        <dbReference type="EMBL" id="KAL3843933.1"/>
    </source>
</evidence>
<dbReference type="GO" id="GO:0006355">
    <property type="term" value="P:regulation of DNA-templated transcription"/>
    <property type="evidence" value="ECO:0007669"/>
    <property type="project" value="UniProtKB-ARBA"/>
</dbReference>
<dbReference type="InterPro" id="IPR001005">
    <property type="entry name" value="SANT/Myb"/>
</dbReference>
<evidence type="ECO:0000256" key="3">
    <source>
        <dbReference type="ARBA" id="ARBA00023125"/>
    </source>
</evidence>
<organism evidence="8 9">
    <name type="scientific">Penstemon smallii</name>
    <dbReference type="NCBI Taxonomy" id="265156"/>
    <lineage>
        <taxon>Eukaryota</taxon>
        <taxon>Viridiplantae</taxon>
        <taxon>Streptophyta</taxon>
        <taxon>Embryophyta</taxon>
        <taxon>Tracheophyta</taxon>
        <taxon>Spermatophyta</taxon>
        <taxon>Magnoliopsida</taxon>
        <taxon>eudicotyledons</taxon>
        <taxon>Gunneridae</taxon>
        <taxon>Pentapetalae</taxon>
        <taxon>asterids</taxon>
        <taxon>lamiids</taxon>
        <taxon>Lamiales</taxon>
        <taxon>Plantaginaceae</taxon>
        <taxon>Cheloneae</taxon>
        <taxon>Penstemon</taxon>
    </lineage>
</organism>
<dbReference type="PROSITE" id="PS51294">
    <property type="entry name" value="HTH_MYB"/>
    <property type="match status" value="1"/>
</dbReference>
<feature type="compositionally biased region" description="Polar residues" evidence="6">
    <location>
        <begin position="335"/>
        <end position="347"/>
    </location>
</feature>
<proteinExistence type="predicted"/>
<feature type="region of interest" description="Disordered" evidence="6">
    <location>
        <begin position="221"/>
        <end position="242"/>
    </location>
</feature>
<dbReference type="InterPro" id="IPR044787">
    <property type="entry name" value="HHO5-like"/>
</dbReference>
<feature type="compositionally biased region" description="Low complexity" evidence="6">
    <location>
        <begin position="221"/>
        <end position="234"/>
    </location>
</feature>
<keyword evidence="3" id="KW-0238">DNA-binding</keyword>
<feature type="compositionally biased region" description="Basic and acidic residues" evidence="6">
    <location>
        <begin position="107"/>
        <end position="122"/>
    </location>
</feature>
<name>A0ABD3U6W6_9LAMI</name>
<reference evidence="8 9" key="1">
    <citation type="submission" date="2024-12" db="EMBL/GenBank/DDBJ databases">
        <title>The unique morphological basis and parallel evolutionary history of personate flowers in Penstemon.</title>
        <authorList>
            <person name="Depatie T.H."/>
            <person name="Wessinger C.A."/>
        </authorList>
    </citation>
    <scope>NUCLEOTIDE SEQUENCE [LARGE SCALE GENOMIC DNA]</scope>
    <source>
        <strain evidence="8">WTNN_2</strain>
        <tissue evidence="8">Leaf</tissue>
    </source>
</reference>
<dbReference type="Proteomes" id="UP001634393">
    <property type="component" value="Unassembled WGS sequence"/>
</dbReference>
<dbReference type="InterPro" id="IPR009057">
    <property type="entry name" value="Homeodomain-like_sf"/>
</dbReference>
<evidence type="ECO:0000259" key="7">
    <source>
        <dbReference type="PROSITE" id="PS51294"/>
    </source>
</evidence>
<dbReference type="InterPro" id="IPR017930">
    <property type="entry name" value="Myb_dom"/>
</dbReference>
<feature type="region of interest" description="Disordered" evidence="6">
    <location>
        <begin position="333"/>
        <end position="366"/>
    </location>
</feature>
<sequence>MEPLISPGLSLDCTISSKFFVPKTIGDFFAEVSRIQSASAKVCRLNDYVNKLQNEFKKIKVFERELPISMLILNDAIWIVKEELARCKKSNVEPVLEEFIPLKNSTSDERDNKIESDKEKDNMINNPDKMNWMKSVQLWNADNQHHNPNTIFKPTLKLDTINNNKRTEGEINRPKIDTLSPSVVGRAFVPFKLPVGKEERNEFPEGPGLTLEIKNSIDSSGFISKSSTSRSGSSYATKDQSNFKQSARKLRRCWSPELHHRFIDALERLGGVQAATPKQIRELMHVDGLTNDEVKSHLQKYRLHTRRIATNTYSNKPVLPGVLMSQELYVDVDSSKQSNPHSASPQGPLQLVESPTGGESIEDEDD</sequence>
<evidence type="ECO:0000256" key="6">
    <source>
        <dbReference type="SAM" id="MobiDB-lite"/>
    </source>
</evidence>
<dbReference type="Pfam" id="PF00249">
    <property type="entry name" value="Myb_DNA-binding"/>
    <property type="match status" value="1"/>
</dbReference>
<comment type="caution">
    <text evidence="8">The sequence shown here is derived from an EMBL/GenBank/DDBJ whole genome shotgun (WGS) entry which is preliminary data.</text>
</comment>
<dbReference type="SUPFAM" id="SSF46689">
    <property type="entry name" value="Homeodomain-like"/>
    <property type="match status" value="1"/>
</dbReference>
<gene>
    <name evidence="8" type="ORF">ACJIZ3_001336</name>
</gene>
<dbReference type="GO" id="GO:0003677">
    <property type="term" value="F:DNA binding"/>
    <property type="evidence" value="ECO:0007669"/>
    <property type="project" value="UniProtKB-KW"/>
</dbReference>
<dbReference type="PANTHER" id="PTHR31003">
    <property type="entry name" value="MYB FAMILY TRANSCRIPTION FACTOR"/>
    <property type="match status" value="1"/>
</dbReference>
<keyword evidence="4" id="KW-0804">Transcription</keyword>
<feature type="domain" description="HTH myb-type" evidence="7">
    <location>
        <begin position="246"/>
        <end position="306"/>
    </location>
</feature>
<dbReference type="GO" id="GO:0005634">
    <property type="term" value="C:nucleus"/>
    <property type="evidence" value="ECO:0007669"/>
    <property type="project" value="UniProtKB-SubCell"/>
</dbReference>
<evidence type="ECO:0000256" key="5">
    <source>
        <dbReference type="ARBA" id="ARBA00023242"/>
    </source>
</evidence>
<dbReference type="NCBIfam" id="TIGR01557">
    <property type="entry name" value="myb_SHAQKYF"/>
    <property type="match status" value="1"/>
</dbReference>
<keyword evidence="5" id="KW-0539">Nucleus</keyword>
<dbReference type="PANTHER" id="PTHR31003:SF3">
    <property type="entry name" value="HOMEODOMAIN-LIKE SUPERFAMILY PROTEIN-RELATED"/>
    <property type="match status" value="1"/>
</dbReference>
<dbReference type="InterPro" id="IPR006447">
    <property type="entry name" value="Myb_dom_plants"/>
</dbReference>
<dbReference type="Gene3D" id="1.10.10.60">
    <property type="entry name" value="Homeodomain-like"/>
    <property type="match status" value="1"/>
</dbReference>
<keyword evidence="9" id="KW-1185">Reference proteome</keyword>
<accession>A0ABD3U6W6</accession>
<evidence type="ECO:0000256" key="2">
    <source>
        <dbReference type="ARBA" id="ARBA00023015"/>
    </source>
</evidence>
<dbReference type="EMBL" id="JBJXBP010000002">
    <property type="protein sequence ID" value="KAL3843933.1"/>
    <property type="molecule type" value="Genomic_DNA"/>
</dbReference>
<dbReference type="InterPro" id="IPR058673">
    <property type="entry name" value="HHO5-like_N"/>
</dbReference>
<evidence type="ECO:0000256" key="1">
    <source>
        <dbReference type="ARBA" id="ARBA00004123"/>
    </source>
</evidence>
<evidence type="ECO:0000256" key="4">
    <source>
        <dbReference type="ARBA" id="ARBA00023163"/>
    </source>
</evidence>
<dbReference type="FunFam" id="1.10.10.60:FF:000002">
    <property type="entry name" value="Myb family transcription factor"/>
    <property type="match status" value="1"/>
</dbReference>
<dbReference type="Pfam" id="PF26575">
    <property type="entry name" value="HHO5_N"/>
    <property type="match status" value="1"/>
</dbReference>
<evidence type="ECO:0000313" key="9">
    <source>
        <dbReference type="Proteomes" id="UP001634393"/>
    </source>
</evidence>
<feature type="region of interest" description="Disordered" evidence="6">
    <location>
        <begin position="107"/>
        <end position="126"/>
    </location>
</feature>
<comment type="subcellular location">
    <subcellularLocation>
        <location evidence="1">Nucleus</location>
    </subcellularLocation>
</comment>
<keyword evidence="2" id="KW-0805">Transcription regulation</keyword>
<protein>
    <recommendedName>
        <fullName evidence="7">HTH myb-type domain-containing protein</fullName>
    </recommendedName>
</protein>